<evidence type="ECO:0000256" key="5">
    <source>
        <dbReference type="ARBA" id="ARBA00023136"/>
    </source>
</evidence>
<dbReference type="AlphaFoldDB" id="A0A285VN16"/>
<evidence type="ECO:0000256" key="8">
    <source>
        <dbReference type="SAM" id="Phobius"/>
    </source>
</evidence>
<dbReference type="GO" id="GO:0055085">
    <property type="term" value="P:transmembrane transport"/>
    <property type="evidence" value="ECO:0007669"/>
    <property type="project" value="InterPro"/>
</dbReference>
<dbReference type="EMBL" id="OBQK01000004">
    <property type="protein sequence ID" value="SOC54968.1"/>
    <property type="molecule type" value="Genomic_DNA"/>
</dbReference>
<evidence type="ECO:0000256" key="7">
    <source>
        <dbReference type="SAM" id="MobiDB-lite"/>
    </source>
</evidence>
<name>A0A285VN16_9MICO</name>
<keyword evidence="10" id="KW-1185">Reference proteome</keyword>
<feature type="compositionally biased region" description="Basic and acidic residues" evidence="7">
    <location>
        <begin position="329"/>
        <end position="339"/>
    </location>
</feature>
<keyword evidence="4 8" id="KW-1133">Transmembrane helix</keyword>
<reference evidence="10" key="1">
    <citation type="submission" date="2017-08" db="EMBL/GenBank/DDBJ databases">
        <authorList>
            <person name="Varghese N."/>
            <person name="Submissions S."/>
        </authorList>
    </citation>
    <scope>NUCLEOTIDE SEQUENCE [LARGE SCALE GENOMIC DNA]</scope>
    <source>
        <strain evidence="10">USBA17B2</strain>
    </source>
</reference>
<dbReference type="InterPro" id="IPR037294">
    <property type="entry name" value="ABC_BtuC-like"/>
</dbReference>
<feature type="transmembrane region" description="Helical" evidence="8">
    <location>
        <begin position="91"/>
        <end position="109"/>
    </location>
</feature>
<sequence>MSEMLSLDFMRNALLAALCVGLVAPMVGIFLVQRRLSLVGDGIGHVALAGVAVGVATQGSPVWSALLAATLAAVLIEVLRARGRTSGDMALALMFYGGIAAGVVIINRAEGAQTGNLTGFLFGSITTTTRGELILFAVLSTLIAGTVLLLRQRLFAVAGDEEYARASGLPVLALNITLGVLTAITVVVAMRVIGLLLISALMIVPNAAAQQLAGSFRAASWWAVGLGLVASVGGVSASYQLDTAAGGTVVLLAIALFAVATTVGSLRRALARARHRHAERHLHEHGPGCGHEAVSHGDHVDYLHDGHRHAAHEGHYDEHAHGPQPPPEDSGRVEHEVTR</sequence>
<accession>A0A285VN16</accession>
<feature type="region of interest" description="Disordered" evidence="7">
    <location>
        <begin position="311"/>
        <end position="339"/>
    </location>
</feature>
<comment type="subcellular location">
    <subcellularLocation>
        <location evidence="6">Cell membrane</location>
        <topology evidence="6">Multi-pass membrane protein</topology>
    </subcellularLocation>
    <subcellularLocation>
        <location evidence="1">Membrane</location>
        <topology evidence="1">Multi-pass membrane protein</topology>
    </subcellularLocation>
</comment>
<evidence type="ECO:0000256" key="2">
    <source>
        <dbReference type="ARBA" id="ARBA00008034"/>
    </source>
</evidence>
<feature type="transmembrane region" description="Helical" evidence="8">
    <location>
        <begin position="133"/>
        <end position="151"/>
    </location>
</feature>
<dbReference type="CDD" id="cd06550">
    <property type="entry name" value="TM_ABC_iron-siderophores_like"/>
    <property type="match status" value="1"/>
</dbReference>
<gene>
    <name evidence="9" type="ORF">SAMN05421879_10486</name>
</gene>
<dbReference type="RefSeq" id="WP_097187732.1">
    <property type="nucleotide sequence ID" value="NZ_OBQK01000004.1"/>
</dbReference>
<dbReference type="GO" id="GO:0043190">
    <property type="term" value="C:ATP-binding cassette (ABC) transporter complex"/>
    <property type="evidence" value="ECO:0007669"/>
    <property type="project" value="InterPro"/>
</dbReference>
<dbReference type="PANTHER" id="PTHR30477">
    <property type="entry name" value="ABC-TRANSPORTER METAL-BINDING PROTEIN"/>
    <property type="match status" value="1"/>
</dbReference>
<protein>
    <submittedName>
        <fullName evidence="9">Zinc transport system permease protein</fullName>
    </submittedName>
</protein>
<dbReference type="GO" id="GO:0010043">
    <property type="term" value="P:response to zinc ion"/>
    <property type="evidence" value="ECO:0007669"/>
    <property type="project" value="TreeGrafter"/>
</dbReference>
<dbReference type="Proteomes" id="UP000219688">
    <property type="component" value="Unassembled WGS sequence"/>
</dbReference>
<keyword evidence="6" id="KW-0813">Transport</keyword>
<keyword evidence="5 8" id="KW-0472">Membrane</keyword>
<feature type="transmembrane region" description="Helical" evidence="8">
    <location>
        <begin position="163"/>
        <end position="186"/>
    </location>
</feature>
<evidence type="ECO:0000256" key="3">
    <source>
        <dbReference type="ARBA" id="ARBA00022692"/>
    </source>
</evidence>
<evidence type="ECO:0000256" key="4">
    <source>
        <dbReference type="ARBA" id="ARBA00022989"/>
    </source>
</evidence>
<feature type="transmembrane region" description="Helical" evidence="8">
    <location>
        <begin position="245"/>
        <end position="266"/>
    </location>
</feature>
<feature type="transmembrane region" description="Helical" evidence="8">
    <location>
        <begin position="62"/>
        <end position="79"/>
    </location>
</feature>
<evidence type="ECO:0000256" key="1">
    <source>
        <dbReference type="ARBA" id="ARBA00004141"/>
    </source>
</evidence>
<feature type="transmembrane region" description="Helical" evidence="8">
    <location>
        <begin position="12"/>
        <end position="31"/>
    </location>
</feature>
<dbReference type="Pfam" id="PF00950">
    <property type="entry name" value="ABC-3"/>
    <property type="match status" value="1"/>
</dbReference>
<dbReference type="Gene3D" id="1.10.3470.10">
    <property type="entry name" value="ABC transporter involved in vitamin B12 uptake, BtuC"/>
    <property type="match status" value="1"/>
</dbReference>
<dbReference type="PANTHER" id="PTHR30477:SF0">
    <property type="entry name" value="METAL TRANSPORT SYSTEM MEMBRANE PROTEIN TM_0125-RELATED"/>
    <property type="match status" value="1"/>
</dbReference>
<keyword evidence="3 6" id="KW-0812">Transmembrane</keyword>
<proteinExistence type="inferred from homology"/>
<evidence type="ECO:0000313" key="9">
    <source>
        <dbReference type="EMBL" id="SOC54968.1"/>
    </source>
</evidence>
<dbReference type="InterPro" id="IPR001626">
    <property type="entry name" value="ABC_TroCD"/>
</dbReference>
<dbReference type="SUPFAM" id="SSF81345">
    <property type="entry name" value="ABC transporter involved in vitamin B12 uptake, BtuC"/>
    <property type="match status" value="1"/>
</dbReference>
<organism evidence="9 10">
    <name type="scientific">Ornithinimicrobium cerasi</name>
    <dbReference type="NCBI Taxonomy" id="2248773"/>
    <lineage>
        <taxon>Bacteria</taxon>
        <taxon>Bacillati</taxon>
        <taxon>Actinomycetota</taxon>
        <taxon>Actinomycetes</taxon>
        <taxon>Micrococcales</taxon>
        <taxon>Ornithinimicrobiaceae</taxon>
        <taxon>Ornithinimicrobium</taxon>
    </lineage>
</organism>
<evidence type="ECO:0000256" key="6">
    <source>
        <dbReference type="RuleBase" id="RU003943"/>
    </source>
</evidence>
<feature type="compositionally biased region" description="Basic and acidic residues" evidence="7">
    <location>
        <begin position="311"/>
        <end position="321"/>
    </location>
</feature>
<comment type="similarity">
    <text evidence="2 6">Belongs to the ABC-3 integral membrane protein family.</text>
</comment>
<evidence type="ECO:0000313" key="10">
    <source>
        <dbReference type="Proteomes" id="UP000219688"/>
    </source>
</evidence>